<accession>A0A4R6YRY3</accession>
<dbReference type="AlphaFoldDB" id="A0A4R6YRY3"/>
<dbReference type="Proteomes" id="UP000295293">
    <property type="component" value="Unassembled WGS sequence"/>
</dbReference>
<gene>
    <name evidence="2" type="ORF">DFR29_112170</name>
</gene>
<feature type="domain" description="CdiI immunity protein" evidence="1">
    <location>
        <begin position="6"/>
        <end position="97"/>
    </location>
</feature>
<dbReference type="Pfam" id="PF18593">
    <property type="entry name" value="CdiI_2"/>
    <property type="match status" value="1"/>
</dbReference>
<evidence type="ECO:0000313" key="3">
    <source>
        <dbReference type="Proteomes" id="UP000295293"/>
    </source>
</evidence>
<name>A0A4R6YRY3_9GAMM</name>
<keyword evidence="3" id="KW-1185">Reference proteome</keyword>
<protein>
    <recommendedName>
        <fullName evidence="1">CdiI immunity protein domain-containing protein</fullName>
    </recommendedName>
</protein>
<dbReference type="OrthoDB" id="3786912at2"/>
<dbReference type="InterPro" id="IPR041129">
    <property type="entry name" value="CdiI_2"/>
</dbReference>
<proteinExistence type="predicted"/>
<reference evidence="2 3" key="1">
    <citation type="submission" date="2019-03" db="EMBL/GenBank/DDBJ databases">
        <title>Genomic Encyclopedia of Type Strains, Phase IV (KMG-IV): sequencing the most valuable type-strain genomes for metagenomic binning, comparative biology and taxonomic classification.</title>
        <authorList>
            <person name="Goeker M."/>
        </authorList>
    </citation>
    <scope>NUCLEOTIDE SEQUENCE [LARGE SCALE GENOMIC DNA]</scope>
    <source>
        <strain evidence="2 3">DSM 21667</strain>
    </source>
</reference>
<organism evidence="2 3">
    <name type="scientific">Tahibacter aquaticus</name>
    <dbReference type="NCBI Taxonomy" id="520092"/>
    <lineage>
        <taxon>Bacteria</taxon>
        <taxon>Pseudomonadati</taxon>
        <taxon>Pseudomonadota</taxon>
        <taxon>Gammaproteobacteria</taxon>
        <taxon>Lysobacterales</taxon>
        <taxon>Rhodanobacteraceae</taxon>
        <taxon>Tahibacter</taxon>
    </lineage>
</organism>
<evidence type="ECO:0000259" key="1">
    <source>
        <dbReference type="Pfam" id="PF18593"/>
    </source>
</evidence>
<dbReference type="RefSeq" id="WP_133820218.1">
    <property type="nucleotide sequence ID" value="NZ_SNZH01000012.1"/>
</dbReference>
<evidence type="ECO:0000313" key="2">
    <source>
        <dbReference type="EMBL" id="TDR40856.1"/>
    </source>
</evidence>
<sequence length="112" mass="12807">MSKADYPQLRQFFGAYFHQDWDIDAEDADGVVALYVSDDRHTDEQLRALARQIDEYLKNEGSQENISQGLFEKLGCEYLPASSGSNAGEWLTHVANLLRRAIESRRNNLLRS</sequence>
<dbReference type="EMBL" id="SNZH01000012">
    <property type="protein sequence ID" value="TDR40856.1"/>
    <property type="molecule type" value="Genomic_DNA"/>
</dbReference>
<comment type="caution">
    <text evidence="2">The sequence shown here is derived from an EMBL/GenBank/DDBJ whole genome shotgun (WGS) entry which is preliminary data.</text>
</comment>